<comment type="similarity">
    <text evidence="1">Belongs to the ETF alpha-subunit/FixB family.</text>
</comment>
<proteinExistence type="inferred from homology"/>
<organism evidence="6 7">
    <name type="scientific">Pelosinus fermentans JBW45</name>
    <dbReference type="NCBI Taxonomy" id="1192197"/>
    <lineage>
        <taxon>Bacteria</taxon>
        <taxon>Bacillati</taxon>
        <taxon>Bacillota</taxon>
        <taxon>Negativicutes</taxon>
        <taxon>Selenomonadales</taxon>
        <taxon>Sporomusaceae</taxon>
        <taxon>Pelosinus</taxon>
    </lineage>
</organism>
<dbReference type="SMART" id="SM00893">
    <property type="entry name" value="ETF"/>
    <property type="match status" value="1"/>
</dbReference>
<dbReference type="GO" id="GO:0033539">
    <property type="term" value="P:fatty acid beta-oxidation using acyl-CoA dehydrogenase"/>
    <property type="evidence" value="ECO:0007669"/>
    <property type="project" value="TreeGrafter"/>
</dbReference>
<evidence type="ECO:0000256" key="3">
    <source>
        <dbReference type="ARBA" id="ARBA00022630"/>
    </source>
</evidence>
<gene>
    <name evidence="6" type="ORF">JBW_03267</name>
</gene>
<sequence length="311" mass="32585">MSGIWIYSEDSMIAKELLTVGLALKVSMGKSVGVITLASEEQDAFIAAGADKVCILKGQNPWPESYAGAVADFLSKEQASVLLVGGTLRGKDLAAKVAAILKTGLVTDALTVGYVNNGIETTRLIYGGLAIRTEAVSLPAFVTVPPRTYTEAPAMAGRQGEIFTVEVDNTASGVSVSNVCPIIREGADISTASRVIGVGRGFSKKEDLAMAEKLAQAIGAEIGCTRGIAEDSHWLPSERYIGISGQKVKAELYLAAGISGQVQHVVGVRDSKIIVAIDTNEKAPIFAAADYGIVGDLYEVLPLLAEAIEKK</sequence>
<feature type="domain" description="Electron transfer flavoprotein alpha/beta-subunit N-terminal" evidence="5">
    <location>
        <begin position="4"/>
        <end position="176"/>
    </location>
</feature>
<dbReference type="RefSeq" id="WP_007958325.1">
    <property type="nucleotide sequence ID" value="NZ_CP010978.1"/>
</dbReference>
<evidence type="ECO:0000256" key="2">
    <source>
        <dbReference type="ARBA" id="ARBA00022448"/>
    </source>
</evidence>
<dbReference type="Gene3D" id="3.40.50.620">
    <property type="entry name" value="HUPs"/>
    <property type="match status" value="1"/>
</dbReference>
<accession>I8TSV3</accession>
<dbReference type="Proteomes" id="UP000005361">
    <property type="component" value="Chromosome"/>
</dbReference>
<dbReference type="GO" id="GO:0009055">
    <property type="term" value="F:electron transfer activity"/>
    <property type="evidence" value="ECO:0007669"/>
    <property type="project" value="InterPro"/>
</dbReference>
<dbReference type="GO" id="GO:0050660">
    <property type="term" value="F:flavin adenine dinucleotide binding"/>
    <property type="evidence" value="ECO:0007669"/>
    <property type="project" value="InterPro"/>
</dbReference>
<dbReference type="InterPro" id="IPR029035">
    <property type="entry name" value="DHS-like_NAD/FAD-binding_dom"/>
</dbReference>
<dbReference type="InterPro" id="IPR014731">
    <property type="entry name" value="ETF_asu_C"/>
</dbReference>
<evidence type="ECO:0000259" key="5">
    <source>
        <dbReference type="SMART" id="SM00893"/>
    </source>
</evidence>
<feature type="binding site" evidence="4">
    <location>
        <begin position="225"/>
        <end position="226"/>
    </location>
    <ligand>
        <name>FAD</name>
        <dbReference type="ChEBI" id="CHEBI:57692"/>
    </ligand>
</feature>
<dbReference type="Pfam" id="PF01012">
    <property type="entry name" value="ETF"/>
    <property type="match status" value="1"/>
</dbReference>
<dbReference type="PIRSF" id="PIRSF000089">
    <property type="entry name" value="Electra_flavoP_a"/>
    <property type="match status" value="1"/>
</dbReference>
<dbReference type="HOGENOM" id="CLU_034178_0_1_9"/>
<dbReference type="PANTHER" id="PTHR43153">
    <property type="entry name" value="ELECTRON TRANSFER FLAVOPROTEIN ALPHA"/>
    <property type="match status" value="1"/>
</dbReference>
<dbReference type="SUPFAM" id="SSF52402">
    <property type="entry name" value="Adenine nucleotide alpha hydrolases-like"/>
    <property type="match status" value="1"/>
</dbReference>
<feature type="binding site" evidence="4">
    <location>
        <position position="200"/>
    </location>
    <ligand>
        <name>FAD</name>
        <dbReference type="ChEBI" id="CHEBI:57692"/>
    </ligand>
</feature>
<keyword evidence="3" id="KW-0285">Flavoprotein</keyword>
<name>I8TSV3_9FIRM</name>
<dbReference type="InterPro" id="IPR014730">
    <property type="entry name" value="ETF_a/b_N"/>
</dbReference>
<dbReference type="EMBL" id="CP010978">
    <property type="protein sequence ID" value="AJQ28608.1"/>
    <property type="molecule type" value="Genomic_DNA"/>
</dbReference>
<reference evidence="6 7" key="1">
    <citation type="journal article" date="2015" name="Genome Announc.">
        <title>Complete Genome Sequence of Pelosinus fermentans JBW45, a Member of a Remarkably Competitive Group of Negativicutes in the Firmicutes Phylum.</title>
        <authorList>
            <person name="De Leon K.B."/>
            <person name="Utturkar S.M."/>
            <person name="Camilleri L.B."/>
            <person name="Elias D.A."/>
            <person name="Arkin A.P."/>
            <person name="Fields M.W."/>
            <person name="Brown S.D."/>
            <person name="Wall J.D."/>
        </authorList>
    </citation>
    <scope>NUCLEOTIDE SEQUENCE [LARGE SCALE GENOMIC DNA]</scope>
    <source>
        <strain evidence="6 7">JBW45</strain>
    </source>
</reference>
<keyword evidence="2" id="KW-0813">Transport</keyword>
<evidence type="ECO:0000313" key="6">
    <source>
        <dbReference type="EMBL" id="AJQ28608.1"/>
    </source>
</evidence>
<dbReference type="OrthoDB" id="9770286at2"/>
<reference evidence="7" key="2">
    <citation type="submission" date="2015-02" db="EMBL/GenBank/DDBJ databases">
        <title>Complete Genome Sequence of Pelosinus fermentans JBW45.</title>
        <authorList>
            <person name="De Leon K.B."/>
            <person name="Utturkar S.M."/>
            <person name="Camilleri L.B."/>
            <person name="Arkin A.P."/>
            <person name="Fields M.W."/>
            <person name="Brown S.D."/>
            <person name="Wall J.D."/>
        </authorList>
    </citation>
    <scope>NUCLEOTIDE SEQUENCE [LARGE SCALE GENOMIC DNA]</scope>
    <source>
        <strain evidence="7">JBW45</strain>
    </source>
</reference>
<dbReference type="KEGG" id="pft:JBW_03267"/>
<evidence type="ECO:0000256" key="1">
    <source>
        <dbReference type="ARBA" id="ARBA00005817"/>
    </source>
</evidence>
<protein>
    <submittedName>
        <fullName evidence="6">Electron transfer flavoprotein alpha subunit</fullName>
    </submittedName>
</protein>
<dbReference type="Gene3D" id="3.40.50.1220">
    <property type="entry name" value="TPP-binding domain"/>
    <property type="match status" value="1"/>
</dbReference>
<evidence type="ECO:0000313" key="7">
    <source>
        <dbReference type="Proteomes" id="UP000005361"/>
    </source>
</evidence>
<comment type="cofactor">
    <cofactor evidence="4">
        <name>FAD</name>
        <dbReference type="ChEBI" id="CHEBI:57692"/>
    </cofactor>
    <text evidence="4">Binds 1 FAD per dimer.</text>
</comment>
<evidence type="ECO:0000256" key="4">
    <source>
        <dbReference type="PIRSR" id="PIRSR000089-1"/>
    </source>
</evidence>
<feature type="binding site" evidence="4">
    <location>
        <begin position="257"/>
        <end position="264"/>
    </location>
    <ligand>
        <name>FAD</name>
        <dbReference type="ChEBI" id="CHEBI:57692"/>
    </ligand>
</feature>
<dbReference type="AlphaFoldDB" id="I8TSV3"/>
<dbReference type="FunFam" id="3.40.50.1220:FF:000004">
    <property type="entry name" value="Electron transfer flavoprotein"/>
    <property type="match status" value="1"/>
</dbReference>
<dbReference type="PANTHER" id="PTHR43153:SF1">
    <property type="entry name" value="ELECTRON TRANSFER FLAVOPROTEIN SUBUNIT ALPHA, MITOCHONDRIAL"/>
    <property type="match status" value="1"/>
</dbReference>
<dbReference type="InterPro" id="IPR001308">
    <property type="entry name" value="ETF_a/FixB"/>
</dbReference>
<dbReference type="SUPFAM" id="SSF52467">
    <property type="entry name" value="DHS-like NAD/FAD-binding domain"/>
    <property type="match status" value="1"/>
</dbReference>
<keyword evidence="4" id="KW-0274">FAD</keyword>
<dbReference type="InterPro" id="IPR014729">
    <property type="entry name" value="Rossmann-like_a/b/a_fold"/>
</dbReference>
<dbReference type="STRING" id="1192197.JBW_03267"/>
<dbReference type="Pfam" id="PF00766">
    <property type="entry name" value="ETF_alpha"/>
    <property type="match status" value="1"/>
</dbReference>